<keyword evidence="2" id="KW-1185">Reference proteome</keyword>
<protein>
    <submittedName>
        <fullName evidence="1">Uncharacterized protein</fullName>
    </submittedName>
</protein>
<proteinExistence type="predicted"/>
<accession>A0ACB9DPK2</accession>
<reference evidence="2" key="1">
    <citation type="journal article" date="2022" name="Mol. Ecol. Resour.">
        <title>The genomes of chicory, endive, great burdock and yacon provide insights into Asteraceae palaeo-polyploidization history and plant inulin production.</title>
        <authorList>
            <person name="Fan W."/>
            <person name="Wang S."/>
            <person name="Wang H."/>
            <person name="Wang A."/>
            <person name="Jiang F."/>
            <person name="Liu H."/>
            <person name="Zhao H."/>
            <person name="Xu D."/>
            <person name="Zhang Y."/>
        </authorList>
    </citation>
    <scope>NUCLEOTIDE SEQUENCE [LARGE SCALE GENOMIC DNA]</scope>
    <source>
        <strain evidence="2">cv. Niubang</strain>
    </source>
</reference>
<gene>
    <name evidence="1" type="ORF">L6452_11187</name>
</gene>
<dbReference type="EMBL" id="CM042049">
    <property type="protein sequence ID" value="KAI3748233.1"/>
    <property type="molecule type" value="Genomic_DNA"/>
</dbReference>
<dbReference type="Proteomes" id="UP001055879">
    <property type="component" value="Linkage Group LG03"/>
</dbReference>
<evidence type="ECO:0000313" key="1">
    <source>
        <dbReference type="EMBL" id="KAI3748233.1"/>
    </source>
</evidence>
<evidence type="ECO:0000313" key="2">
    <source>
        <dbReference type="Proteomes" id="UP001055879"/>
    </source>
</evidence>
<reference evidence="1 2" key="2">
    <citation type="journal article" date="2022" name="Mol. Ecol. Resour.">
        <title>The genomes of chicory, endive, great burdock and yacon provide insights into Asteraceae paleo-polyploidization history and plant inulin production.</title>
        <authorList>
            <person name="Fan W."/>
            <person name="Wang S."/>
            <person name="Wang H."/>
            <person name="Wang A."/>
            <person name="Jiang F."/>
            <person name="Liu H."/>
            <person name="Zhao H."/>
            <person name="Xu D."/>
            <person name="Zhang Y."/>
        </authorList>
    </citation>
    <scope>NUCLEOTIDE SEQUENCE [LARGE SCALE GENOMIC DNA]</scope>
    <source>
        <strain evidence="2">cv. Niubang</strain>
    </source>
</reference>
<sequence length="75" mass="8151">MDISMASCGKSSRLLLLWLVFHPPGSSTPFLFDISPKASVSVSKIETNLGKEESTYIHGTTICGNHIFLNNVALQ</sequence>
<name>A0ACB9DPK2_ARCLA</name>
<organism evidence="1 2">
    <name type="scientific">Arctium lappa</name>
    <name type="common">Greater burdock</name>
    <name type="synonym">Lappa major</name>
    <dbReference type="NCBI Taxonomy" id="4217"/>
    <lineage>
        <taxon>Eukaryota</taxon>
        <taxon>Viridiplantae</taxon>
        <taxon>Streptophyta</taxon>
        <taxon>Embryophyta</taxon>
        <taxon>Tracheophyta</taxon>
        <taxon>Spermatophyta</taxon>
        <taxon>Magnoliopsida</taxon>
        <taxon>eudicotyledons</taxon>
        <taxon>Gunneridae</taxon>
        <taxon>Pentapetalae</taxon>
        <taxon>asterids</taxon>
        <taxon>campanulids</taxon>
        <taxon>Asterales</taxon>
        <taxon>Asteraceae</taxon>
        <taxon>Carduoideae</taxon>
        <taxon>Cardueae</taxon>
        <taxon>Arctiinae</taxon>
        <taxon>Arctium</taxon>
    </lineage>
</organism>
<comment type="caution">
    <text evidence="1">The sequence shown here is derived from an EMBL/GenBank/DDBJ whole genome shotgun (WGS) entry which is preliminary data.</text>
</comment>